<evidence type="ECO:0000313" key="4">
    <source>
        <dbReference type="Proteomes" id="UP001444625"/>
    </source>
</evidence>
<accession>A0ABU9XC14</accession>
<dbReference type="Pfam" id="PF06725">
    <property type="entry name" value="3D"/>
    <property type="match status" value="1"/>
</dbReference>
<protein>
    <submittedName>
        <fullName evidence="3">3D domain-containing protein</fullName>
    </submittedName>
</protein>
<organism evidence="3 4">
    <name type="scientific">Ornithinibacillus xuwenensis</name>
    <dbReference type="NCBI Taxonomy" id="3144668"/>
    <lineage>
        <taxon>Bacteria</taxon>
        <taxon>Bacillati</taxon>
        <taxon>Bacillota</taxon>
        <taxon>Bacilli</taxon>
        <taxon>Bacillales</taxon>
        <taxon>Bacillaceae</taxon>
        <taxon>Ornithinibacillus</taxon>
    </lineage>
</organism>
<dbReference type="RefSeq" id="WP_345823282.1">
    <property type="nucleotide sequence ID" value="NZ_JBDIML010000001.1"/>
</dbReference>
<dbReference type="CDD" id="cd14667">
    <property type="entry name" value="3D_containing_proteins"/>
    <property type="match status" value="1"/>
</dbReference>
<dbReference type="InterPro" id="IPR059180">
    <property type="entry name" value="3D_YorM"/>
</dbReference>
<dbReference type="Proteomes" id="UP001444625">
    <property type="component" value="Unassembled WGS sequence"/>
</dbReference>
<evidence type="ECO:0000313" key="3">
    <source>
        <dbReference type="EMBL" id="MEN2765810.1"/>
    </source>
</evidence>
<dbReference type="InterPro" id="IPR010611">
    <property type="entry name" value="3D_dom"/>
</dbReference>
<feature type="domain" description="3D" evidence="2">
    <location>
        <begin position="79"/>
        <end position="119"/>
    </location>
</feature>
<sequence>MAGIMLISLMYPMYMQPIVLEAPETMIAEETIELEKYMITAYTAGPESTGKSPGDAGYGITVSGEYVQEGVTAACPKEISLYTVVEIEGLGKRICHDRGGAIKGNRIDDYMPYVEDALEFRVQELEVEIME</sequence>
<evidence type="ECO:0000256" key="1">
    <source>
        <dbReference type="ARBA" id="ARBA00022729"/>
    </source>
</evidence>
<proteinExistence type="predicted"/>
<reference evidence="3 4" key="1">
    <citation type="submission" date="2024-05" db="EMBL/GenBank/DDBJ databases">
        <authorList>
            <person name="Haq I."/>
            <person name="Ullah Z."/>
            <person name="Ahmad R."/>
            <person name="Li M."/>
            <person name="Tong Y."/>
        </authorList>
    </citation>
    <scope>NUCLEOTIDE SEQUENCE [LARGE SCALE GENOMIC DNA]</scope>
    <source>
        <strain evidence="3 4">16A2E</strain>
    </source>
</reference>
<dbReference type="EMBL" id="JBDIML010000001">
    <property type="protein sequence ID" value="MEN2765810.1"/>
    <property type="molecule type" value="Genomic_DNA"/>
</dbReference>
<name>A0ABU9XC14_9BACI</name>
<comment type="caution">
    <text evidence="3">The sequence shown here is derived from an EMBL/GenBank/DDBJ whole genome shotgun (WGS) entry which is preliminary data.</text>
</comment>
<keyword evidence="1" id="KW-0732">Signal</keyword>
<evidence type="ECO:0000259" key="2">
    <source>
        <dbReference type="Pfam" id="PF06725"/>
    </source>
</evidence>
<dbReference type="InterPro" id="IPR051933">
    <property type="entry name" value="Resuscitation_pf_RpfB"/>
</dbReference>
<gene>
    <name evidence="3" type="ORF">ABC228_01300</name>
</gene>
<dbReference type="PANTHER" id="PTHR39160">
    <property type="entry name" value="CELL WALL-BINDING PROTEIN YOCH"/>
    <property type="match status" value="1"/>
</dbReference>
<dbReference type="PANTHER" id="PTHR39160:SF4">
    <property type="entry name" value="RESUSCITATION-PROMOTING FACTOR RPFB"/>
    <property type="match status" value="1"/>
</dbReference>
<keyword evidence="4" id="KW-1185">Reference proteome</keyword>